<accession>A0A6A8LIN2</accession>
<evidence type="ECO:0000313" key="7">
    <source>
        <dbReference type="Proteomes" id="UP000587477"/>
    </source>
</evidence>
<dbReference type="Gene3D" id="3.20.20.70">
    <property type="entry name" value="Aldolase class I"/>
    <property type="match status" value="1"/>
</dbReference>
<evidence type="ECO:0000256" key="2">
    <source>
        <dbReference type="PIRNR" id="PIRNR001365"/>
    </source>
</evidence>
<feature type="active site" description="Proton donor/acceptor" evidence="3">
    <location>
        <position position="132"/>
    </location>
</feature>
<dbReference type="GO" id="GO:0008747">
    <property type="term" value="F:N-acetylneuraminate lyase activity"/>
    <property type="evidence" value="ECO:0007669"/>
    <property type="project" value="TreeGrafter"/>
</dbReference>
<evidence type="ECO:0000256" key="4">
    <source>
        <dbReference type="PIRSR" id="PIRSR001365-2"/>
    </source>
</evidence>
<dbReference type="CDD" id="cd00408">
    <property type="entry name" value="DHDPS-like"/>
    <property type="match status" value="1"/>
</dbReference>
<reference evidence="6" key="2">
    <citation type="journal article" date="2020" name="Genomics">
        <title>Complete genome sequence of Bacillus velezensis NST6 and comparison with the species belonging to operational group B. amyloliquefaciens.</title>
        <authorList>
            <person name="Choi J."/>
            <person name="Nam J."/>
            <person name="Seo M.H."/>
        </authorList>
    </citation>
    <scope>NUCLEOTIDE SEQUENCE</scope>
    <source>
        <strain evidence="6">NST6</strain>
    </source>
</reference>
<evidence type="ECO:0000256" key="3">
    <source>
        <dbReference type="PIRSR" id="PIRSR001365-1"/>
    </source>
</evidence>
<dbReference type="InterPro" id="IPR002220">
    <property type="entry name" value="DapA-like"/>
</dbReference>
<feature type="binding site" evidence="4">
    <location>
        <position position="44"/>
    </location>
    <ligand>
        <name>pyruvate</name>
        <dbReference type="ChEBI" id="CHEBI:15361"/>
    </ligand>
</feature>
<gene>
    <name evidence="6" type="primary">dapA_1</name>
    <name evidence="6" type="ORF">BACVE_001129</name>
    <name evidence="5" type="ORF">GKC39_16975</name>
</gene>
<protein>
    <submittedName>
        <fullName evidence="6">4-hydroxy-tetrahydrodipicolinate synthase</fullName>
        <ecNumber evidence="6">4.3.3.7</ecNumber>
    </submittedName>
    <submittedName>
        <fullName evidence="5">Dihydrodipicolinate synthase family protein</fullName>
    </submittedName>
</protein>
<comment type="similarity">
    <text evidence="2">Belongs to the DapA family.</text>
</comment>
<sequence>MRNFNVAIPTPFHEDESLYLEGFDAIVEHLKNSGIHSLLICGTTGEQHSLSIDERLQIIEYVNQRKFEDVELMFGVSAVRTSDAVKLMKHIEKTNIDSVLIGFPPYIRPTQQQAVYYVDELLSHTSKEAVLYNNPGRTGFNLSEKALKDLISRHPGIRGLKEGGDVLRHKQTEFPDHFILFAAGDVEFPKMLSNGCNGLSSMAGNVYPEEIRESFSSLSENKPINLDRINDLIAEVTNHHTVMNIKNHYKKIGIQAGSCRSPII</sequence>
<dbReference type="SMART" id="SM01130">
    <property type="entry name" value="DHDPS"/>
    <property type="match status" value="1"/>
</dbReference>
<name>A0A6A8LIN2_BACVE</name>
<dbReference type="PANTHER" id="PTHR42849:SF1">
    <property type="entry name" value="N-ACETYLNEURAMINATE LYASE"/>
    <property type="match status" value="1"/>
</dbReference>
<evidence type="ECO:0000313" key="6">
    <source>
        <dbReference type="EMBL" id="QOY26173.1"/>
    </source>
</evidence>
<organism evidence="5">
    <name type="scientific">Bacillus velezensis</name>
    <dbReference type="NCBI Taxonomy" id="492670"/>
    <lineage>
        <taxon>Bacteria</taxon>
        <taxon>Bacillati</taxon>
        <taxon>Bacillota</taxon>
        <taxon>Bacilli</taxon>
        <taxon>Bacillales</taxon>
        <taxon>Bacillaceae</taxon>
        <taxon>Bacillus</taxon>
        <taxon>Bacillus amyloliquefaciens group</taxon>
    </lineage>
</organism>
<evidence type="ECO:0000313" key="5">
    <source>
        <dbReference type="EMBL" id="MSE03748.1"/>
    </source>
</evidence>
<dbReference type="PIRSF" id="PIRSF001365">
    <property type="entry name" value="DHDPS"/>
    <property type="match status" value="1"/>
</dbReference>
<dbReference type="PRINTS" id="PR00146">
    <property type="entry name" value="DHPICSNTHASE"/>
</dbReference>
<reference evidence="5" key="1">
    <citation type="submission" date="2019-11" db="EMBL/GenBank/DDBJ databases">
        <title>Draft Genome Sequence of Plant Growth-Promoting Rhizosphere-Associated Bacteria.</title>
        <authorList>
            <person name="Vasilyev I.Y."/>
            <person name="Radchenko V."/>
            <person name="Ilnitskaya E.V."/>
        </authorList>
    </citation>
    <scope>NUCLEOTIDE SEQUENCE</scope>
    <source>
        <strain evidence="5">VRA_517_n</strain>
    </source>
</reference>
<dbReference type="InterPro" id="IPR013785">
    <property type="entry name" value="Aldolase_TIM"/>
</dbReference>
<dbReference type="Pfam" id="PF00701">
    <property type="entry name" value="DHDPS"/>
    <property type="match status" value="1"/>
</dbReference>
<dbReference type="AlphaFoldDB" id="A0A6A8LIN2"/>
<proteinExistence type="inferred from homology"/>
<dbReference type="EC" id="4.3.3.7" evidence="6"/>
<evidence type="ECO:0000256" key="1">
    <source>
        <dbReference type="ARBA" id="ARBA00023239"/>
    </source>
</evidence>
<reference evidence="7" key="3">
    <citation type="submission" date="2020-10" db="EMBL/GenBank/DDBJ databases">
        <title>Complete genome sequence of Bacillus velezensis NST6.</title>
        <authorList>
            <person name="Choi J."/>
        </authorList>
    </citation>
    <scope>NUCLEOTIDE SEQUENCE [LARGE SCALE GENOMIC DNA]</scope>
    <source>
        <strain evidence="7">NST6</strain>
    </source>
</reference>
<dbReference type="GO" id="GO:0008840">
    <property type="term" value="F:4-hydroxy-tetrahydrodipicolinate synthase activity"/>
    <property type="evidence" value="ECO:0007669"/>
    <property type="project" value="UniProtKB-EC"/>
</dbReference>
<keyword evidence="1 2" id="KW-0456">Lyase</keyword>
<dbReference type="GO" id="GO:0005829">
    <property type="term" value="C:cytosol"/>
    <property type="evidence" value="ECO:0007669"/>
    <property type="project" value="TreeGrafter"/>
</dbReference>
<dbReference type="GO" id="GO:0019262">
    <property type="term" value="P:N-acetylneuraminate catabolic process"/>
    <property type="evidence" value="ECO:0007669"/>
    <property type="project" value="TreeGrafter"/>
</dbReference>
<feature type="active site" description="Schiff-base intermediate with substrate" evidence="3">
    <location>
        <position position="161"/>
    </location>
</feature>
<dbReference type="Proteomes" id="UP000587477">
    <property type="component" value="Chromosome"/>
</dbReference>
<dbReference type="SUPFAM" id="SSF51569">
    <property type="entry name" value="Aldolase"/>
    <property type="match status" value="1"/>
</dbReference>
<dbReference type="PANTHER" id="PTHR42849">
    <property type="entry name" value="N-ACETYLNEURAMINATE LYASE"/>
    <property type="match status" value="1"/>
</dbReference>
<dbReference type="EMBL" id="CP063687">
    <property type="protein sequence ID" value="QOY26173.1"/>
    <property type="molecule type" value="Genomic_DNA"/>
</dbReference>
<dbReference type="EMBL" id="WKKV01000010">
    <property type="protein sequence ID" value="MSE03748.1"/>
    <property type="molecule type" value="Genomic_DNA"/>
</dbReference>
<dbReference type="RefSeq" id="WP_003156098.1">
    <property type="nucleotide sequence ID" value="NZ_AP028932.1"/>
</dbReference>